<accession>A0ABW0IBR2</accession>
<name>A0ABW0IBR2_9BACT</name>
<dbReference type="EMBL" id="JBHSMA010000004">
    <property type="protein sequence ID" value="MFC5410706.1"/>
    <property type="molecule type" value="Genomic_DNA"/>
</dbReference>
<protein>
    <submittedName>
        <fullName evidence="3">DUF3945 domain-containing protein</fullName>
    </submittedName>
</protein>
<gene>
    <name evidence="3" type="ORF">ACFPMF_15390</name>
</gene>
<reference evidence="4" key="1">
    <citation type="journal article" date="2019" name="Int. J. Syst. Evol. Microbiol.">
        <title>The Global Catalogue of Microorganisms (GCM) 10K type strain sequencing project: providing services to taxonomists for standard genome sequencing and annotation.</title>
        <authorList>
            <consortium name="The Broad Institute Genomics Platform"/>
            <consortium name="The Broad Institute Genome Sequencing Center for Infectious Disease"/>
            <person name="Wu L."/>
            <person name="Ma J."/>
        </authorList>
    </citation>
    <scope>NUCLEOTIDE SEQUENCE [LARGE SCALE GENOMIC DNA]</scope>
    <source>
        <strain evidence="4">CCUG 55250</strain>
    </source>
</reference>
<dbReference type="RefSeq" id="WP_379846642.1">
    <property type="nucleotide sequence ID" value="NZ_JBHSMA010000004.1"/>
</dbReference>
<keyword evidence="4" id="KW-1185">Reference proteome</keyword>
<feature type="region of interest" description="Disordered" evidence="1">
    <location>
        <begin position="276"/>
        <end position="309"/>
    </location>
</feature>
<evidence type="ECO:0000259" key="2">
    <source>
        <dbReference type="Pfam" id="PF13101"/>
    </source>
</evidence>
<dbReference type="Pfam" id="PF13101">
    <property type="entry name" value="DUF3945"/>
    <property type="match status" value="1"/>
</dbReference>
<feature type="compositionally biased region" description="Polar residues" evidence="1">
    <location>
        <begin position="276"/>
        <end position="293"/>
    </location>
</feature>
<dbReference type="Proteomes" id="UP001596106">
    <property type="component" value="Unassembled WGS sequence"/>
</dbReference>
<dbReference type="InterPro" id="IPR025222">
    <property type="entry name" value="DUF3945"/>
</dbReference>
<organism evidence="3 4">
    <name type="scientific">Larkinella bovis</name>
    <dbReference type="NCBI Taxonomy" id="683041"/>
    <lineage>
        <taxon>Bacteria</taxon>
        <taxon>Pseudomonadati</taxon>
        <taxon>Bacteroidota</taxon>
        <taxon>Cytophagia</taxon>
        <taxon>Cytophagales</taxon>
        <taxon>Spirosomataceae</taxon>
        <taxon>Larkinella</taxon>
    </lineage>
</organism>
<evidence type="ECO:0000313" key="4">
    <source>
        <dbReference type="Proteomes" id="UP001596106"/>
    </source>
</evidence>
<proteinExistence type="predicted"/>
<sequence length="309" mass="33940">MQNSTYARTQAEAIDNLAPTQQQAAAATQYAITDGYLNSAEQEAIIKQIGAERPQFQKKLDEVGITKEFLAANPDVEKALFHGRSTPVLTLELPNDLQLQGRLRIAITEQGPQLRVTPVHENLLIPDKVGDIRLTQQERDELKEKGFVNQAIQMPEKGGFVAGFLRVDKETNTVDVWRVNPETLPSKLLGIDLTRDQQIALACGHPVKLSGLKDQKGEPYDATVSINVGKQSLQFSDLSRSGVSIKTEDKFKPQLALNNEGAKTDQTLGLEQKTGHTINSNAQQEAIKQSTPDDGNEQIKKAGPKLRAS</sequence>
<evidence type="ECO:0000313" key="3">
    <source>
        <dbReference type="EMBL" id="MFC5410706.1"/>
    </source>
</evidence>
<evidence type="ECO:0000256" key="1">
    <source>
        <dbReference type="SAM" id="MobiDB-lite"/>
    </source>
</evidence>
<comment type="caution">
    <text evidence="3">The sequence shown here is derived from an EMBL/GenBank/DDBJ whole genome shotgun (WGS) entry which is preliminary data.</text>
</comment>
<feature type="domain" description="DUF3945" evidence="2">
    <location>
        <begin position="185"/>
        <end position="236"/>
    </location>
</feature>